<evidence type="ECO:0000256" key="7">
    <source>
        <dbReference type="ARBA" id="ARBA00023136"/>
    </source>
</evidence>
<keyword evidence="3" id="KW-1003">Cell membrane</keyword>
<keyword evidence="10" id="KW-1185">Reference proteome</keyword>
<evidence type="ECO:0000313" key="10">
    <source>
        <dbReference type="Proteomes" id="UP000318138"/>
    </source>
</evidence>
<evidence type="ECO:0000256" key="5">
    <source>
        <dbReference type="ARBA" id="ARBA00022960"/>
    </source>
</evidence>
<dbReference type="GO" id="GO:0008360">
    <property type="term" value="P:regulation of cell shape"/>
    <property type="evidence" value="ECO:0007669"/>
    <property type="project" value="UniProtKB-KW"/>
</dbReference>
<dbReference type="Pfam" id="PF04093">
    <property type="entry name" value="MreD"/>
    <property type="match status" value="1"/>
</dbReference>
<dbReference type="Proteomes" id="UP000318138">
    <property type="component" value="Chromosome"/>
</dbReference>
<keyword evidence="6 8" id="KW-1133">Transmembrane helix</keyword>
<protein>
    <submittedName>
        <fullName evidence="9">Rod shape-determining protein MreD</fullName>
    </submittedName>
</protein>
<evidence type="ECO:0000256" key="2">
    <source>
        <dbReference type="ARBA" id="ARBA00007776"/>
    </source>
</evidence>
<dbReference type="RefSeq" id="WP_176009829.1">
    <property type="nucleotide sequence ID" value="NZ_CP041372.2"/>
</dbReference>
<keyword evidence="5" id="KW-0133">Cell shape</keyword>
<keyword evidence="7 8" id="KW-0472">Membrane</keyword>
<name>A0A859FHZ9_9BACI</name>
<feature type="transmembrane region" description="Helical" evidence="8">
    <location>
        <begin position="101"/>
        <end position="120"/>
    </location>
</feature>
<dbReference type="InterPro" id="IPR007227">
    <property type="entry name" value="Cell_shape_determining_MreD"/>
</dbReference>
<feature type="transmembrane region" description="Helical" evidence="8">
    <location>
        <begin position="58"/>
        <end position="81"/>
    </location>
</feature>
<dbReference type="NCBIfam" id="TIGR03426">
    <property type="entry name" value="shape_MreD"/>
    <property type="match status" value="1"/>
</dbReference>
<evidence type="ECO:0000256" key="4">
    <source>
        <dbReference type="ARBA" id="ARBA00022692"/>
    </source>
</evidence>
<comment type="similarity">
    <text evidence="2">Belongs to the MreD family.</text>
</comment>
<dbReference type="GO" id="GO:0005886">
    <property type="term" value="C:plasma membrane"/>
    <property type="evidence" value="ECO:0007669"/>
    <property type="project" value="UniProtKB-SubCell"/>
</dbReference>
<evidence type="ECO:0000256" key="1">
    <source>
        <dbReference type="ARBA" id="ARBA00004651"/>
    </source>
</evidence>
<reference evidence="10" key="1">
    <citation type="submission" date="2019-07" db="EMBL/GenBank/DDBJ databases">
        <title>Bacillus alkalisoli sp. nov. isolated from saline soil.</title>
        <authorList>
            <person name="Sun J.-Q."/>
            <person name="Xu L."/>
        </authorList>
    </citation>
    <scope>NUCLEOTIDE SEQUENCE [LARGE SCALE GENOMIC DNA]</scope>
    <source>
        <strain evidence="10">M4U3P1</strain>
    </source>
</reference>
<proteinExistence type="inferred from homology"/>
<evidence type="ECO:0000313" key="9">
    <source>
        <dbReference type="EMBL" id="QKS71845.1"/>
    </source>
</evidence>
<accession>A0A859FHZ9</accession>
<comment type="subcellular location">
    <subcellularLocation>
        <location evidence="1">Cell membrane</location>
        <topology evidence="1">Multi-pass membrane protein</topology>
    </subcellularLocation>
</comment>
<feature type="transmembrane region" description="Helical" evidence="8">
    <location>
        <begin position="141"/>
        <end position="165"/>
    </location>
</feature>
<keyword evidence="4 8" id="KW-0812">Transmembrane</keyword>
<dbReference type="KEGG" id="psua:FLK61_34825"/>
<dbReference type="AlphaFoldDB" id="A0A859FHZ9"/>
<organism evidence="9 10">
    <name type="scientific">Paenalkalicoccus suaedae</name>
    <dbReference type="NCBI Taxonomy" id="2592382"/>
    <lineage>
        <taxon>Bacteria</taxon>
        <taxon>Bacillati</taxon>
        <taxon>Bacillota</taxon>
        <taxon>Bacilli</taxon>
        <taxon>Bacillales</taxon>
        <taxon>Bacillaceae</taxon>
        <taxon>Paenalkalicoccus</taxon>
    </lineage>
</organism>
<evidence type="ECO:0000256" key="8">
    <source>
        <dbReference type="SAM" id="Phobius"/>
    </source>
</evidence>
<evidence type="ECO:0000256" key="6">
    <source>
        <dbReference type="ARBA" id="ARBA00022989"/>
    </source>
</evidence>
<sequence length="173" mass="19883">MLVRASVILVLLFLFLFEGTVFQIFAPDLRGADYQLIPRFMFMLILFTGIFRGRSHGLFYGIVLGLLYDIVYSPILGIYTFGMGFTAYLLSISTMYVKNRLPLVVFIIVDGVVMLEYYVYGMMSLLSITDLSHENILTMRFIPSFIMNGVVIAVLAFPLRLWFYYLDGREEAD</sequence>
<evidence type="ECO:0000256" key="3">
    <source>
        <dbReference type="ARBA" id="ARBA00022475"/>
    </source>
</evidence>
<gene>
    <name evidence="9" type="primary">mreD</name>
    <name evidence="9" type="ORF">FLK61_34825</name>
</gene>
<dbReference type="EMBL" id="CP041372">
    <property type="protein sequence ID" value="QKS71845.1"/>
    <property type="molecule type" value="Genomic_DNA"/>
</dbReference>